<dbReference type="EMBL" id="PECL01000012">
    <property type="protein sequence ID" value="TEA01247.1"/>
    <property type="molecule type" value="Genomic_DNA"/>
</dbReference>
<evidence type="ECO:0000313" key="4">
    <source>
        <dbReference type="EMBL" id="TEA01247.1"/>
    </source>
</evidence>
<gene>
    <name evidence="4" type="ORF">CCUG60884_03996</name>
</gene>
<protein>
    <recommendedName>
        <fullName evidence="3">HNH nuclease domain-containing protein</fullName>
    </recommendedName>
</protein>
<dbReference type="Proteomes" id="UP000294604">
    <property type="component" value="Unassembled WGS sequence"/>
</dbReference>
<feature type="compositionally biased region" description="Basic and acidic residues" evidence="2">
    <location>
        <begin position="457"/>
        <end position="482"/>
    </location>
</feature>
<accession>A0A4V3I1H9</accession>
<dbReference type="RefSeq" id="WP_134086586.1">
    <property type="nucleotide sequence ID" value="NZ_PECL01000012.1"/>
</dbReference>
<comment type="caution">
    <text evidence="4">The sequence shown here is derived from an EMBL/GenBank/DDBJ whole genome shotgun (WGS) entry which is preliminary data.</text>
</comment>
<organism evidence="4 5">
    <name type="scientific">Mycobacteroides salmoniphilum</name>
    <dbReference type="NCBI Taxonomy" id="404941"/>
    <lineage>
        <taxon>Bacteria</taxon>
        <taxon>Bacillati</taxon>
        <taxon>Actinomycetota</taxon>
        <taxon>Actinomycetes</taxon>
        <taxon>Mycobacteriales</taxon>
        <taxon>Mycobacteriaceae</taxon>
        <taxon>Mycobacteroides</taxon>
    </lineage>
</organism>
<dbReference type="InterPro" id="IPR003870">
    <property type="entry name" value="DUF222"/>
</dbReference>
<dbReference type="CDD" id="cd00085">
    <property type="entry name" value="HNHc"/>
    <property type="match status" value="1"/>
</dbReference>
<dbReference type="GO" id="GO:0003676">
    <property type="term" value="F:nucleic acid binding"/>
    <property type="evidence" value="ECO:0007669"/>
    <property type="project" value="InterPro"/>
</dbReference>
<evidence type="ECO:0000256" key="2">
    <source>
        <dbReference type="SAM" id="MobiDB-lite"/>
    </source>
</evidence>
<proteinExistence type="inferred from homology"/>
<dbReference type="Pfam" id="PF02720">
    <property type="entry name" value="DUF222"/>
    <property type="match status" value="1"/>
</dbReference>
<evidence type="ECO:0000256" key="1">
    <source>
        <dbReference type="ARBA" id="ARBA00023450"/>
    </source>
</evidence>
<feature type="region of interest" description="Disordered" evidence="2">
    <location>
        <begin position="256"/>
        <end position="282"/>
    </location>
</feature>
<dbReference type="AlphaFoldDB" id="A0A4V3I1H9"/>
<feature type="domain" description="HNH nuclease" evidence="3">
    <location>
        <begin position="371"/>
        <end position="424"/>
    </location>
</feature>
<dbReference type="InterPro" id="IPR003615">
    <property type="entry name" value="HNH_nuc"/>
</dbReference>
<evidence type="ECO:0000259" key="3">
    <source>
        <dbReference type="SMART" id="SM00507"/>
    </source>
</evidence>
<dbReference type="GO" id="GO:0004519">
    <property type="term" value="F:endonuclease activity"/>
    <property type="evidence" value="ECO:0007669"/>
    <property type="project" value="InterPro"/>
</dbReference>
<evidence type="ECO:0000313" key="5">
    <source>
        <dbReference type="Proteomes" id="UP000294604"/>
    </source>
</evidence>
<dbReference type="GO" id="GO:0008270">
    <property type="term" value="F:zinc ion binding"/>
    <property type="evidence" value="ECO:0007669"/>
    <property type="project" value="InterPro"/>
</dbReference>
<dbReference type="SMART" id="SM00507">
    <property type="entry name" value="HNHc"/>
    <property type="match status" value="1"/>
</dbReference>
<reference evidence="4 5" key="1">
    <citation type="journal article" date="2019" name="Sci. Rep.">
        <title>Extended insight into the Mycobacterium chelonae-abscessus complex through whole genome sequencing of Mycobacterium salmoniphilum outbreak and Mycobacterium salmoniphilum-like strains.</title>
        <authorList>
            <person name="Behra P.R.K."/>
            <person name="Das S."/>
            <person name="Pettersson B.M.F."/>
            <person name="Shirreff L."/>
            <person name="DuCote T."/>
            <person name="Jacobsson K.G."/>
            <person name="Ennis D.G."/>
            <person name="Kirsebom L.A."/>
        </authorList>
    </citation>
    <scope>NUCLEOTIDE SEQUENCE [LARGE SCALE GENOMIC DNA]</scope>
    <source>
        <strain evidence="4 5">CCUG 60884</strain>
    </source>
</reference>
<feature type="compositionally biased region" description="Basic and acidic residues" evidence="2">
    <location>
        <begin position="271"/>
        <end position="282"/>
    </location>
</feature>
<name>A0A4V3I1H9_9MYCO</name>
<feature type="region of interest" description="Disordered" evidence="2">
    <location>
        <begin position="456"/>
        <end position="488"/>
    </location>
</feature>
<dbReference type="Pfam" id="PF01844">
    <property type="entry name" value="HNH"/>
    <property type="match status" value="1"/>
</dbReference>
<sequence>MGSIGVLEAAVDAFCAESIQELTAAEALTVLARVEVVQRRLSAHGLGLVPKVTSQASPVELGGTSYADVIARRLHIGKGASQASPVELGGTSYADVIARRLHIGKGAARRRIGDAEQLAPRRALTGEVLAPQLPNVAAALSRGDVGDEQVRIIRQFFDRLPVVVDAPTRQGAEQQLAAMAVQFRPEALRIGADRMMALLNPDGEFSDIDRARRRGVTIGQQGFDGMSPISGLLDPETRAYLDAMFAKLAAPGMCNPADQSPMVNGEPDPEAAERDRRSSAQRNHDALRACLRGTLGSGTLGSHHGLPVTVVVSTTLTELQDAAGVAVTGAGTRLPMRDLIRMATHAHHYLSIFDDDGRALYLGRSKRIATTDQRIVLHAHDRGCTHPGCTVPGYLCEVHHINEWADQGPTDIDNLTFACGPHHRLLNHGWTTRKHTNGTTQWIPPPQLLTVAALRAKNADRSQREDDQTEDCHNRGDVDPSTRPDPGV</sequence>
<dbReference type="InterPro" id="IPR002711">
    <property type="entry name" value="HNH"/>
</dbReference>
<comment type="similarity">
    <text evidence="1">Belongs to the Rv1128c/1148c/1588c/1702c/1945/3466 family.</text>
</comment>